<accession>A0A9X9WKV1</accession>
<dbReference type="Proteomes" id="UP000746741">
    <property type="component" value="Unassembled WGS sequence"/>
</dbReference>
<reference evidence="2" key="1">
    <citation type="submission" date="2020-01" db="EMBL/GenBank/DDBJ databases">
        <authorList>
            <person name="Rat A."/>
        </authorList>
    </citation>
    <scope>NUCLEOTIDE SEQUENCE</scope>
    <source>
        <strain evidence="2">LMG 31161</strain>
    </source>
</reference>
<evidence type="ECO:0000259" key="1">
    <source>
        <dbReference type="Pfam" id="PF02464"/>
    </source>
</evidence>
<dbReference type="SUPFAM" id="SSF142433">
    <property type="entry name" value="CinA-like"/>
    <property type="match status" value="1"/>
</dbReference>
<proteinExistence type="predicted"/>
<keyword evidence="4" id="KW-1185">Reference proteome</keyword>
<dbReference type="Pfam" id="PF02464">
    <property type="entry name" value="CinA"/>
    <property type="match status" value="1"/>
</dbReference>
<evidence type="ECO:0000313" key="5">
    <source>
        <dbReference type="Proteomes" id="UP001138708"/>
    </source>
</evidence>
<dbReference type="Proteomes" id="UP001138708">
    <property type="component" value="Unassembled WGS sequence"/>
</dbReference>
<comment type="caution">
    <text evidence="2">The sequence shown here is derived from an EMBL/GenBank/DDBJ whole genome shotgun (WGS) entry which is preliminary data.</text>
</comment>
<evidence type="ECO:0000313" key="3">
    <source>
        <dbReference type="EMBL" id="NKE19841.1"/>
    </source>
</evidence>
<reference evidence="2" key="3">
    <citation type="journal article" date="2021" name="Syst. Appl. Microbiol.">
        <title>Roseomonas hellenica sp. nov., isolated from roots of wild-growing Alkanna tinctoria.</title>
        <authorList>
            <person name="Rat A."/>
            <person name="Naranjo H.D."/>
            <person name="Lebbe L."/>
            <person name="Cnockaert M."/>
            <person name="Krigas N."/>
            <person name="Grigoriadou K."/>
            <person name="Maloupa E."/>
            <person name="Willems A."/>
        </authorList>
    </citation>
    <scope>NUCLEOTIDE SEQUENCE</scope>
    <source>
        <strain evidence="2">LMG 31161</strain>
    </source>
</reference>
<name>A0A9X9WKV1_9PROT</name>
<dbReference type="AlphaFoldDB" id="A0A9X9WKV1"/>
<dbReference type="EMBL" id="JAAVUP010000014">
    <property type="protein sequence ID" value="NKE19841.1"/>
    <property type="molecule type" value="Genomic_DNA"/>
</dbReference>
<evidence type="ECO:0000313" key="4">
    <source>
        <dbReference type="Proteomes" id="UP000746741"/>
    </source>
</evidence>
<dbReference type="NCBIfam" id="TIGR00199">
    <property type="entry name" value="PncC_domain"/>
    <property type="match status" value="1"/>
</dbReference>
<dbReference type="RefSeq" id="WP_168043750.1">
    <property type="nucleotide sequence ID" value="NZ_JAAEDK010000041.1"/>
</dbReference>
<dbReference type="InterPro" id="IPR036653">
    <property type="entry name" value="CinA-like_C"/>
</dbReference>
<reference evidence="3 4" key="2">
    <citation type="submission" date="2020-02" db="EMBL/GenBank/DDBJ databases">
        <authorList>
            <person name="Sun Q."/>
            <person name="Inoue M."/>
        </authorList>
    </citation>
    <scope>NUCLEOTIDE SEQUENCE [LARGE SCALE GENOMIC DNA]</scope>
    <source>
        <strain evidence="3 4">KCTC 22478</strain>
    </source>
</reference>
<gene>
    <name evidence="3" type="ORF">GWK15_22990</name>
    <name evidence="2" type="ORF">GXW75_17015</name>
</gene>
<protein>
    <submittedName>
        <fullName evidence="2">CinA family protein</fullName>
    </submittedName>
</protein>
<sequence>MEGLVPAARDVAEKLKAAGRTVAVAESSAGGLVAASLLALPGASAYFLGGAVIYTRAARAGLLAVTEADMEGMRPSTEPYALLLARRVREKLGADWGFAETGAAGPDGNRYGDAAGHACLAVVGPGVERVTTLETGLTGRAQNMRAFAAALLRLAAEAIE</sequence>
<dbReference type="InterPro" id="IPR008136">
    <property type="entry name" value="CinA_C"/>
</dbReference>
<dbReference type="Gene3D" id="3.90.950.20">
    <property type="entry name" value="CinA-like"/>
    <property type="match status" value="1"/>
</dbReference>
<organism evidence="2 5">
    <name type="scientific">Neoroseomonas oryzicola</name>
    <dbReference type="NCBI Taxonomy" id="535904"/>
    <lineage>
        <taxon>Bacteria</taxon>
        <taxon>Pseudomonadati</taxon>
        <taxon>Pseudomonadota</taxon>
        <taxon>Alphaproteobacteria</taxon>
        <taxon>Acetobacterales</taxon>
        <taxon>Acetobacteraceae</taxon>
        <taxon>Neoroseomonas</taxon>
    </lineage>
</organism>
<evidence type="ECO:0000313" key="2">
    <source>
        <dbReference type="EMBL" id="MBR0660961.1"/>
    </source>
</evidence>
<dbReference type="EMBL" id="JAAEDK010000041">
    <property type="protein sequence ID" value="MBR0660961.1"/>
    <property type="molecule type" value="Genomic_DNA"/>
</dbReference>
<feature type="domain" description="CinA C-terminal" evidence="1">
    <location>
        <begin position="8"/>
        <end position="156"/>
    </location>
</feature>